<evidence type="ECO:0000256" key="1">
    <source>
        <dbReference type="SAM" id="MobiDB-lite"/>
    </source>
</evidence>
<sequence length="236" mass="26770">MEGLMKRKVREAVEAKYPDFTRVRILIDTLNNFQVCLEEGMRNHVKPLRVENQKLECEIKILRDSHEAILKRLSTLENTPQRLLLPQNDTPSTKHSAPIVPTEQPATTPTFASIAARKPQLPKNNGVPRKVRPVIMKGIQQADEKTITANPPQERGLTSRDFTSRDDPMHITAEQFSAYLQRIGVKPRFVRILPIGPDDTKSSTVGRIRIYTSDVDVLLKAENWSSNISIAPWKFG</sequence>
<reference evidence="2 3" key="1">
    <citation type="journal article" date="2016" name="Nat. Commun.">
        <title>Extremotolerant tardigrade genome and improved radiotolerance of human cultured cells by tardigrade-unique protein.</title>
        <authorList>
            <person name="Hashimoto T."/>
            <person name="Horikawa D.D."/>
            <person name="Saito Y."/>
            <person name="Kuwahara H."/>
            <person name="Kozuka-Hata H."/>
            <person name="Shin-I T."/>
            <person name="Minakuchi Y."/>
            <person name="Ohishi K."/>
            <person name="Motoyama A."/>
            <person name="Aizu T."/>
            <person name="Enomoto A."/>
            <person name="Kondo K."/>
            <person name="Tanaka S."/>
            <person name="Hara Y."/>
            <person name="Koshikawa S."/>
            <person name="Sagara H."/>
            <person name="Miura T."/>
            <person name="Yokobori S."/>
            <person name="Miyagawa K."/>
            <person name="Suzuki Y."/>
            <person name="Kubo T."/>
            <person name="Oyama M."/>
            <person name="Kohara Y."/>
            <person name="Fujiyama A."/>
            <person name="Arakawa K."/>
            <person name="Katayama T."/>
            <person name="Toyoda A."/>
            <person name="Kunieda T."/>
        </authorList>
    </citation>
    <scope>NUCLEOTIDE SEQUENCE [LARGE SCALE GENOMIC DNA]</scope>
    <source>
        <strain evidence="2 3">YOKOZUNA-1</strain>
    </source>
</reference>
<dbReference type="Proteomes" id="UP000186922">
    <property type="component" value="Unassembled WGS sequence"/>
</dbReference>
<evidence type="ECO:0000313" key="2">
    <source>
        <dbReference type="EMBL" id="GAV08467.1"/>
    </source>
</evidence>
<proteinExistence type="predicted"/>
<gene>
    <name evidence="2" type="primary">RvY_18150-1</name>
    <name evidence="2" type="synonym">RvY_18150.1</name>
    <name evidence="2" type="ORF">RvY_18150</name>
</gene>
<protein>
    <submittedName>
        <fullName evidence="2">Uncharacterized protein</fullName>
    </submittedName>
</protein>
<dbReference type="AlphaFoldDB" id="A0A1D1W4Q7"/>
<feature type="compositionally biased region" description="Polar residues" evidence="1">
    <location>
        <begin position="83"/>
        <end position="95"/>
    </location>
</feature>
<evidence type="ECO:0000313" key="3">
    <source>
        <dbReference type="Proteomes" id="UP000186922"/>
    </source>
</evidence>
<feature type="region of interest" description="Disordered" evidence="1">
    <location>
        <begin position="83"/>
        <end position="105"/>
    </location>
</feature>
<dbReference type="EMBL" id="BDGG01000017">
    <property type="protein sequence ID" value="GAV08467.1"/>
    <property type="molecule type" value="Genomic_DNA"/>
</dbReference>
<keyword evidence="3" id="KW-1185">Reference proteome</keyword>
<accession>A0A1D1W4Q7</accession>
<comment type="caution">
    <text evidence="2">The sequence shown here is derived from an EMBL/GenBank/DDBJ whole genome shotgun (WGS) entry which is preliminary data.</text>
</comment>
<organism evidence="2 3">
    <name type="scientific">Ramazzottius varieornatus</name>
    <name type="common">Water bear</name>
    <name type="synonym">Tardigrade</name>
    <dbReference type="NCBI Taxonomy" id="947166"/>
    <lineage>
        <taxon>Eukaryota</taxon>
        <taxon>Metazoa</taxon>
        <taxon>Ecdysozoa</taxon>
        <taxon>Tardigrada</taxon>
        <taxon>Eutardigrada</taxon>
        <taxon>Parachela</taxon>
        <taxon>Hypsibioidea</taxon>
        <taxon>Ramazzottiidae</taxon>
        <taxon>Ramazzottius</taxon>
    </lineage>
</organism>
<name>A0A1D1W4Q7_RAMVA</name>